<comment type="caution">
    <text evidence="12">The sequence shown here is derived from an EMBL/GenBank/DDBJ whole genome shotgun (WGS) entry which is preliminary data.</text>
</comment>
<keyword evidence="5 10" id="KW-0378">Hydrolase</keyword>
<evidence type="ECO:0000256" key="6">
    <source>
        <dbReference type="ARBA" id="ARBA00022842"/>
    </source>
</evidence>
<evidence type="ECO:0000256" key="4">
    <source>
        <dbReference type="ARBA" id="ARBA00022741"/>
    </source>
</evidence>
<dbReference type="AlphaFoldDB" id="A0A926DJF5"/>
<gene>
    <name evidence="12" type="primary">rdgB</name>
    <name evidence="12" type="ORF">H8693_09460</name>
</gene>
<keyword evidence="3 10" id="KW-0479">Metal-binding</keyword>
<feature type="binding site" evidence="10">
    <location>
        <begin position="180"/>
        <end position="181"/>
    </location>
    <ligand>
        <name>substrate</name>
    </ligand>
</feature>
<dbReference type="HAMAP" id="MF_01405">
    <property type="entry name" value="Non_canon_purine_NTPase"/>
    <property type="match status" value="1"/>
</dbReference>
<dbReference type="GO" id="GO:0046872">
    <property type="term" value="F:metal ion binding"/>
    <property type="evidence" value="ECO:0007669"/>
    <property type="project" value="UniProtKB-KW"/>
</dbReference>
<dbReference type="PANTHER" id="PTHR11067">
    <property type="entry name" value="INOSINE TRIPHOSPHATE PYROPHOSPHATASE/HAM1 PROTEIN"/>
    <property type="match status" value="1"/>
</dbReference>
<evidence type="ECO:0000256" key="1">
    <source>
        <dbReference type="ARBA" id="ARBA00008023"/>
    </source>
</evidence>
<dbReference type="Proteomes" id="UP000617951">
    <property type="component" value="Unassembled WGS sequence"/>
</dbReference>
<organism evidence="12 13">
    <name type="scientific">Guopingia tenuis</name>
    <dbReference type="NCBI Taxonomy" id="2763656"/>
    <lineage>
        <taxon>Bacteria</taxon>
        <taxon>Bacillati</taxon>
        <taxon>Bacillota</taxon>
        <taxon>Clostridia</taxon>
        <taxon>Christensenellales</taxon>
        <taxon>Christensenellaceae</taxon>
        <taxon>Guopingia</taxon>
    </lineage>
</organism>
<dbReference type="GO" id="GO:0005829">
    <property type="term" value="C:cytosol"/>
    <property type="evidence" value="ECO:0007669"/>
    <property type="project" value="TreeGrafter"/>
</dbReference>
<feature type="binding site" evidence="10">
    <location>
        <begin position="8"/>
        <end position="13"/>
    </location>
    <ligand>
        <name>substrate</name>
    </ligand>
</feature>
<dbReference type="EC" id="3.6.1.66" evidence="10"/>
<dbReference type="InterPro" id="IPR029001">
    <property type="entry name" value="ITPase-like_fam"/>
</dbReference>
<dbReference type="GO" id="GO:0036220">
    <property type="term" value="F:ITP diphosphatase activity"/>
    <property type="evidence" value="ECO:0007669"/>
    <property type="project" value="UniProtKB-UniRule"/>
</dbReference>
<comment type="cofactor">
    <cofactor evidence="10">
        <name>Mg(2+)</name>
        <dbReference type="ChEBI" id="CHEBI:18420"/>
    </cofactor>
    <text evidence="10">Binds 1 Mg(2+) ion per subunit.</text>
</comment>
<dbReference type="InterPro" id="IPR020922">
    <property type="entry name" value="dITP/XTP_pyrophosphatase"/>
</dbReference>
<dbReference type="GO" id="GO:0000166">
    <property type="term" value="F:nucleotide binding"/>
    <property type="evidence" value="ECO:0007669"/>
    <property type="project" value="UniProtKB-KW"/>
</dbReference>
<sequence>MKKLVIATGNPGKVREIKKILEGVYDEICSLKDEGIAVDIVEDADSFLGNAAKKALTISRLVDCDVLADDSGLCVDGLGGRPGVYSARYSASGTDEDNNKKLVEECAALDEEGRQASYVCAIVLARGGQEIYSCEGKCYGRIVLEAHGNGGFGYDPYFYLPEYGQTFGELPAEEKNKISHRALALKKVQEFLQK</sequence>
<comment type="catalytic activity">
    <reaction evidence="9 10">
        <text>XTP + H2O = XMP + diphosphate + H(+)</text>
        <dbReference type="Rhea" id="RHEA:28610"/>
        <dbReference type="ChEBI" id="CHEBI:15377"/>
        <dbReference type="ChEBI" id="CHEBI:15378"/>
        <dbReference type="ChEBI" id="CHEBI:33019"/>
        <dbReference type="ChEBI" id="CHEBI:57464"/>
        <dbReference type="ChEBI" id="CHEBI:61314"/>
        <dbReference type="EC" id="3.6.1.66"/>
    </reaction>
</comment>
<dbReference type="GO" id="GO:0017111">
    <property type="term" value="F:ribonucleoside triphosphate phosphatase activity"/>
    <property type="evidence" value="ECO:0007669"/>
    <property type="project" value="InterPro"/>
</dbReference>
<evidence type="ECO:0000256" key="8">
    <source>
        <dbReference type="ARBA" id="ARBA00051875"/>
    </source>
</evidence>
<evidence type="ECO:0000313" key="12">
    <source>
        <dbReference type="EMBL" id="MBC8539158.1"/>
    </source>
</evidence>
<evidence type="ECO:0000256" key="9">
    <source>
        <dbReference type="ARBA" id="ARBA00052017"/>
    </source>
</evidence>
<comment type="function">
    <text evidence="10">Pyrophosphatase that catalyzes the hydrolysis of nucleoside triphosphates to their monophosphate derivatives, with a high preference for the non-canonical purine nucleotides XTP (xanthosine triphosphate), dITP (deoxyinosine triphosphate) and ITP. Seems to function as a house-cleaning enzyme that removes non-canonical purine nucleotides from the nucleotide pool, thus preventing their incorporation into DNA/RNA and avoiding chromosomal lesions.</text>
</comment>
<feature type="binding site" evidence="10">
    <location>
        <position position="175"/>
    </location>
    <ligand>
        <name>substrate</name>
    </ligand>
</feature>
<dbReference type="FunFam" id="3.90.950.10:FF:000001">
    <property type="entry name" value="dITP/XTP pyrophosphatase"/>
    <property type="match status" value="1"/>
</dbReference>
<comment type="subunit">
    <text evidence="2 10">Homodimer.</text>
</comment>
<keyword evidence="13" id="KW-1185">Reference proteome</keyword>
<dbReference type="InterPro" id="IPR002637">
    <property type="entry name" value="RdgB/HAM1"/>
</dbReference>
<comment type="caution">
    <text evidence="10">Lacks conserved residue(s) required for the propagation of feature annotation.</text>
</comment>
<evidence type="ECO:0000256" key="3">
    <source>
        <dbReference type="ARBA" id="ARBA00022723"/>
    </source>
</evidence>
<evidence type="ECO:0000256" key="7">
    <source>
        <dbReference type="ARBA" id="ARBA00023080"/>
    </source>
</evidence>
<dbReference type="Gene3D" id="3.90.950.10">
    <property type="match status" value="1"/>
</dbReference>
<accession>A0A926DJF5</accession>
<proteinExistence type="inferred from homology"/>
<evidence type="ECO:0000256" key="11">
    <source>
        <dbReference type="RuleBase" id="RU003781"/>
    </source>
</evidence>
<evidence type="ECO:0000256" key="10">
    <source>
        <dbReference type="HAMAP-Rule" id="MF_01405"/>
    </source>
</evidence>
<dbReference type="CDD" id="cd00515">
    <property type="entry name" value="HAM1"/>
    <property type="match status" value="1"/>
</dbReference>
<dbReference type="Pfam" id="PF01725">
    <property type="entry name" value="Ham1p_like"/>
    <property type="match status" value="1"/>
</dbReference>
<dbReference type="RefSeq" id="WP_249280766.1">
    <property type="nucleotide sequence ID" value="NZ_JACRSS010000005.1"/>
</dbReference>
<dbReference type="GO" id="GO:0035870">
    <property type="term" value="F:dITP diphosphatase activity"/>
    <property type="evidence" value="ECO:0007669"/>
    <property type="project" value="UniProtKB-UniRule"/>
</dbReference>
<feature type="active site" description="Proton acceptor" evidence="10">
    <location>
        <position position="70"/>
    </location>
</feature>
<evidence type="ECO:0000313" key="13">
    <source>
        <dbReference type="Proteomes" id="UP000617951"/>
    </source>
</evidence>
<dbReference type="NCBIfam" id="TIGR00042">
    <property type="entry name" value="RdgB/HAM1 family non-canonical purine NTP pyrophosphatase"/>
    <property type="match status" value="1"/>
</dbReference>
<evidence type="ECO:0000256" key="2">
    <source>
        <dbReference type="ARBA" id="ARBA00011738"/>
    </source>
</evidence>
<feature type="binding site" evidence="10">
    <location>
        <begin position="152"/>
        <end position="155"/>
    </location>
    <ligand>
        <name>substrate</name>
    </ligand>
</feature>
<evidence type="ECO:0000256" key="5">
    <source>
        <dbReference type="ARBA" id="ARBA00022801"/>
    </source>
</evidence>
<name>A0A926DJF5_9FIRM</name>
<keyword evidence="7 10" id="KW-0546">Nucleotide metabolism</keyword>
<feature type="binding site" evidence="10">
    <location>
        <position position="70"/>
    </location>
    <ligand>
        <name>Mg(2+)</name>
        <dbReference type="ChEBI" id="CHEBI:18420"/>
    </ligand>
</feature>
<keyword evidence="4 10" id="KW-0547">Nucleotide-binding</keyword>
<feature type="binding site" evidence="10">
    <location>
        <position position="71"/>
    </location>
    <ligand>
        <name>substrate</name>
    </ligand>
</feature>
<reference evidence="12" key="1">
    <citation type="submission" date="2020-08" db="EMBL/GenBank/DDBJ databases">
        <title>Genome public.</title>
        <authorList>
            <person name="Liu C."/>
            <person name="Sun Q."/>
        </authorList>
    </citation>
    <scope>NUCLEOTIDE SEQUENCE</scope>
    <source>
        <strain evidence="12">NSJ-63</strain>
    </source>
</reference>
<dbReference type="GO" id="GO:0036222">
    <property type="term" value="F:XTP diphosphatase activity"/>
    <property type="evidence" value="ECO:0007669"/>
    <property type="project" value="UniProtKB-UniRule"/>
</dbReference>
<comment type="catalytic activity">
    <reaction evidence="10">
        <text>ITP + H2O = IMP + diphosphate + H(+)</text>
        <dbReference type="Rhea" id="RHEA:29399"/>
        <dbReference type="ChEBI" id="CHEBI:15377"/>
        <dbReference type="ChEBI" id="CHEBI:15378"/>
        <dbReference type="ChEBI" id="CHEBI:33019"/>
        <dbReference type="ChEBI" id="CHEBI:58053"/>
        <dbReference type="ChEBI" id="CHEBI:61402"/>
        <dbReference type="EC" id="3.6.1.66"/>
    </reaction>
</comment>
<dbReference type="EMBL" id="JACRSS010000005">
    <property type="protein sequence ID" value="MBC8539158.1"/>
    <property type="molecule type" value="Genomic_DNA"/>
</dbReference>
<comment type="similarity">
    <text evidence="1 10 11">Belongs to the HAM1 NTPase family.</text>
</comment>
<dbReference type="GO" id="GO:0009117">
    <property type="term" value="P:nucleotide metabolic process"/>
    <property type="evidence" value="ECO:0007669"/>
    <property type="project" value="UniProtKB-KW"/>
</dbReference>
<keyword evidence="6 10" id="KW-0460">Magnesium</keyword>
<dbReference type="SUPFAM" id="SSF52972">
    <property type="entry name" value="ITPase-like"/>
    <property type="match status" value="1"/>
</dbReference>
<dbReference type="GO" id="GO:0009146">
    <property type="term" value="P:purine nucleoside triphosphate catabolic process"/>
    <property type="evidence" value="ECO:0007669"/>
    <property type="project" value="UniProtKB-UniRule"/>
</dbReference>
<comment type="catalytic activity">
    <reaction evidence="8 10">
        <text>dITP + H2O = dIMP + diphosphate + H(+)</text>
        <dbReference type="Rhea" id="RHEA:28342"/>
        <dbReference type="ChEBI" id="CHEBI:15377"/>
        <dbReference type="ChEBI" id="CHEBI:15378"/>
        <dbReference type="ChEBI" id="CHEBI:33019"/>
        <dbReference type="ChEBI" id="CHEBI:61194"/>
        <dbReference type="ChEBI" id="CHEBI:61382"/>
        <dbReference type="EC" id="3.6.1.66"/>
    </reaction>
</comment>
<protein>
    <recommendedName>
        <fullName evidence="10">dITP/XTP pyrophosphatase</fullName>
        <ecNumber evidence="10">3.6.1.66</ecNumber>
    </recommendedName>
    <alternativeName>
        <fullName evidence="10">Non-canonical purine NTP pyrophosphatase</fullName>
    </alternativeName>
    <alternativeName>
        <fullName evidence="10">Non-standard purine NTP pyrophosphatase</fullName>
    </alternativeName>
    <alternativeName>
        <fullName evidence="10">Nucleoside-triphosphate diphosphatase</fullName>
    </alternativeName>
    <alternativeName>
        <fullName evidence="10">Nucleoside-triphosphate pyrophosphatase</fullName>
        <shortName evidence="10">NTPase</shortName>
    </alternativeName>
</protein>
<dbReference type="PANTHER" id="PTHR11067:SF9">
    <property type="entry name" value="INOSINE TRIPHOSPHATE PYROPHOSPHATASE"/>
    <property type="match status" value="1"/>
</dbReference>